<proteinExistence type="inferred from homology"/>
<evidence type="ECO:0000313" key="18">
    <source>
        <dbReference type="Proteomes" id="UP000235965"/>
    </source>
</evidence>
<accession>A0A2J7R8J6</accession>
<evidence type="ECO:0000256" key="9">
    <source>
        <dbReference type="ARBA" id="ARBA00023065"/>
    </source>
</evidence>
<feature type="transmembrane region" description="Helical" evidence="16">
    <location>
        <begin position="45"/>
        <end position="78"/>
    </location>
</feature>
<evidence type="ECO:0000256" key="12">
    <source>
        <dbReference type="ARBA" id="ARBA00023201"/>
    </source>
</evidence>
<dbReference type="AlphaFoldDB" id="A0A2J7R8J6"/>
<keyword evidence="4 16" id="KW-0812">Transmembrane</keyword>
<evidence type="ECO:0000256" key="3">
    <source>
        <dbReference type="ARBA" id="ARBA00022448"/>
    </source>
</evidence>
<comment type="caution">
    <text evidence="17">The sequence shown here is derived from an EMBL/GenBank/DDBJ whole genome shotgun (WGS) entry which is preliminary data.</text>
</comment>
<keyword evidence="6" id="KW-0029">Amino-acid transport</keyword>
<feature type="transmembrane region" description="Helical" evidence="16">
    <location>
        <begin position="228"/>
        <end position="246"/>
    </location>
</feature>
<feature type="transmembrane region" description="Helical" evidence="16">
    <location>
        <begin position="364"/>
        <end position="380"/>
    </location>
</feature>
<feature type="binding site" evidence="15">
    <location>
        <position position="203"/>
    </location>
    <ligand>
        <name>Na(+)</name>
        <dbReference type="ChEBI" id="CHEBI:29101"/>
        <label>1</label>
    </ligand>
</feature>
<feature type="transmembrane region" description="Helical" evidence="16">
    <location>
        <begin position="192"/>
        <end position="216"/>
    </location>
</feature>
<evidence type="ECO:0000256" key="10">
    <source>
        <dbReference type="ARBA" id="ARBA00023136"/>
    </source>
</evidence>
<reference evidence="17 18" key="1">
    <citation type="submission" date="2017-12" db="EMBL/GenBank/DDBJ databases">
        <title>Hemimetabolous genomes reveal molecular basis of termite eusociality.</title>
        <authorList>
            <person name="Harrison M.C."/>
            <person name="Jongepier E."/>
            <person name="Robertson H.M."/>
            <person name="Arning N."/>
            <person name="Bitard-Feildel T."/>
            <person name="Chao H."/>
            <person name="Childers C.P."/>
            <person name="Dinh H."/>
            <person name="Doddapaneni H."/>
            <person name="Dugan S."/>
            <person name="Gowin J."/>
            <person name="Greiner C."/>
            <person name="Han Y."/>
            <person name="Hu H."/>
            <person name="Hughes D.S.T."/>
            <person name="Huylmans A.-K."/>
            <person name="Kemena C."/>
            <person name="Kremer L.P.M."/>
            <person name="Lee S.L."/>
            <person name="Lopez-Ezquerra A."/>
            <person name="Mallet L."/>
            <person name="Monroy-Kuhn J.M."/>
            <person name="Moser A."/>
            <person name="Murali S.C."/>
            <person name="Muzny D.M."/>
            <person name="Otani S."/>
            <person name="Piulachs M.-D."/>
            <person name="Poelchau M."/>
            <person name="Qu J."/>
            <person name="Schaub F."/>
            <person name="Wada-Katsumata A."/>
            <person name="Worley K.C."/>
            <person name="Xie Q."/>
            <person name="Ylla G."/>
            <person name="Poulsen M."/>
            <person name="Gibbs R.A."/>
            <person name="Schal C."/>
            <person name="Richards S."/>
            <person name="Belles X."/>
            <person name="Korb J."/>
            <person name="Bornberg-Bauer E."/>
        </authorList>
    </citation>
    <scope>NUCLEOTIDE SEQUENCE [LARGE SCALE GENOMIC DNA]</scope>
    <source>
        <tissue evidence="17">Whole body</tissue>
    </source>
</reference>
<evidence type="ECO:0000256" key="14">
    <source>
        <dbReference type="ARBA" id="ARBA00040215"/>
    </source>
</evidence>
<comment type="similarity">
    <text evidence="2">Belongs to the sodium:neurotransmitter symporter (SNF) (TC 2.A.22) family.</text>
</comment>
<keyword evidence="5" id="KW-0769">Symport</keyword>
<dbReference type="Pfam" id="PF00209">
    <property type="entry name" value="SNF"/>
    <property type="match status" value="1"/>
</dbReference>
<protein>
    <recommendedName>
        <fullName evidence="14">Sodium-dependent nutrient amino acid transporter 1</fullName>
    </recommendedName>
</protein>
<evidence type="ECO:0000256" key="13">
    <source>
        <dbReference type="ARBA" id="ARBA00037785"/>
    </source>
</evidence>
<evidence type="ECO:0000256" key="15">
    <source>
        <dbReference type="PIRSR" id="PIRSR600175-1"/>
    </source>
</evidence>
<dbReference type="Proteomes" id="UP000235965">
    <property type="component" value="Unassembled WGS sequence"/>
</dbReference>
<feature type="transmembrane region" description="Helical" evidence="16">
    <location>
        <begin position="120"/>
        <end position="142"/>
    </location>
</feature>
<comment type="function">
    <text evidence="13">Unusual broad substrate spectrum amino acid:sodium cotransporter that promotes absorption of the D isomers of essential amino acids. Neutral amino acids are the preferred substrates, especially methionine and phenylalanine.</text>
</comment>
<evidence type="ECO:0000256" key="8">
    <source>
        <dbReference type="ARBA" id="ARBA00023053"/>
    </source>
</evidence>
<gene>
    <name evidence="17" type="ORF">B7P43_G00412</name>
</gene>
<dbReference type="PANTHER" id="PTHR11616">
    <property type="entry name" value="SODIUM/CHLORIDE DEPENDENT TRANSPORTER"/>
    <property type="match status" value="1"/>
</dbReference>
<dbReference type="EMBL" id="NEVH01006721">
    <property type="protein sequence ID" value="PNF37149.1"/>
    <property type="molecule type" value="Genomic_DNA"/>
</dbReference>
<dbReference type="OrthoDB" id="8181791at2759"/>
<dbReference type="PROSITE" id="PS50267">
    <property type="entry name" value="NA_NEUROTRAN_SYMP_3"/>
    <property type="match status" value="1"/>
</dbReference>
<keyword evidence="7 16" id="KW-1133">Transmembrane helix</keyword>
<dbReference type="InterPro" id="IPR000175">
    <property type="entry name" value="Na/ntran_symport"/>
</dbReference>
<dbReference type="GO" id="GO:0005283">
    <property type="term" value="F:amino acid:sodium symporter activity"/>
    <property type="evidence" value="ECO:0007669"/>
    <property type="project" value="TreeGrafter"/>
</dbReference>
<evidence type="ECO:0000256" key="6">
    <source>
        <dbReference type="ARBA" id="ARBA00022970"/>
    </source>
</evidence>
<keyword evidence="15" id="KW-0479">Metal-binding</keyword>
<dbReference type="PANTHER" id="PTHR11616:SF321">
    <property type="entry name" value="SODIUM-DEPENDENT NUTRIENT AMINO ACID TRANSPORTER 1-RELATED"/>
    <property type="match status" value="1"/>
</dbReference>
<evidence type="ECO:0000313" key="17">
    <source>
        <dbReference type="EMBL" id="PNF37149.1"/>
    </source>
</evidence>
<keyword evidence="10 16" id="KW-0472">Membrane</keyword>
<dbReference type="InterPro" id="IPR037272">
    <property type="entry name" value="SNS_sf"/>
</dbReference>
<comment type="subcellular location">
    <subcellularLocation>
        <location evidence="1">Membrane</location>
        <topology evidence="1">Multi-pass membrane protein</topology>
    </subcellularLocation>
</comment>
<dbReference type="PRINTS" id="PR00176">
    <property type="entry name" value="NANEUSMPORT"/>
</dbReference>
<sequence>MNGGAAFLLCTVILYLVLGIPVVLVESGLGQVGRQSPAVLFPKLCPLLSGLGFSMCWSSIVFSISEACLLSWSVLYIYNSGDCDLPWAHYHNYTGMTSSAKYFTGEILGVSSGLEIFGSIQGSLVIGLAITWGAVAACLAAGIRHTGKLCYVATPITFLVAGILLVRGLLLWSRNVSQAVSPDWSSLTDLTVWMAAGCYVFHSLNLGLGGLTAISSHNKQNTNLLRDAVLICLFHFVWGVMMWLVYVCLMADYRASNQFPKNITGGPWIVFVVFARGLAALPHGIVFSLAMYIMVFFVGIGTLLGTILVIVSTFLDFFPALHGRRGPVTISVCIVLFLVGLPLTSQAGFHIQLLLSYYSVNWPLILYSLCMTLAISYSYGQKRYISELCCISNIKLQETTMTHLIVLFTTGVPVLLMVLLFCSFYHTSSPPDGQTPYPSWAKAVGWLLSTSPAVFLLAGAVLRFLQFCQKQSLIQSFKLLLKPDEIFAETLSSSHHSSSCEKTTMTTPIIAVESKDFFFVPSINTSDGNNNLSLYNNRSHKADPEHSSF</sequence>
<evidence type="ECO:0000256" key="1">
    <source>
        <dbReference type="ARBA" id="ARBA00004141"/>
    </source>
</evidence>
<keyword evidence="12" id="KW-0739">Sodium transport</keyword>
<keyword evidence="11" id="KW-0325">Glycoprotein</keyword>
<keyword evidence="18" id="KW-1185">Reference proteome</keyword>
<feature type="transmembrane region" description="Helical" evidence="16">
    <location>
        <begin position="289"/>
        <end position="315"/>
    </location>
</feature>
<evidence type="ECO:0000256" key="7">
    <source>
        <dbReference type="ARBA" id="ARBA00022989"/>
    </source>
</evidence>
<evidence type="ECO:0000256" key="11">
    <source>
        <dbReference type="ARBA" id="ARBA00023180"/>
    </source>
</evidence>
<feature type="transmembrane region" description="Helical" evidence="16">
    <location>
        <begin position="149"/>
        <end position="172"/>
    </location>
</feature>
<keyword evidence="3" id="KW-0813">Transport</keyword>
<dbReference type="STRING" id="105785.A0A2J7R8J6"/>
<evidence type="ECO:0000256" key="16">
    <source>
        <dbReference type="SAM" id="Phobius"/>
    </source>
</evidence>
<feature type="transmembrane region" description="Helical" evidence="16">
    <location>
        <begin position="446"/>
        <end position="465"/>
    </location>
</feature>
<dbReference type="InParanoid" id="A0A2J7R8J6"/>
<feature type="transmembrane region" description="Helical" evidence="16">
    <location>
        <begin position="6"/>
        <end position="25"/>
    </location>
</feature>
<keyword evidence="8 15" id="KW-0915">Sodium</keyword>
<evidence type="ECO:0000256" key="4">
    <source>
        <dbReference type="ARBA" id="ARBA00022692"/>
    </source>
</evidence>
<feature type="transmembrane region" description="Helical" evidence="16">
    <location>
        <begin position="401"/>
        <end position="426"/>
    </location>
</feature>
<dbReference type="SUPFAM" id="SSF161070">
    <property type="entry name" value="SNF-like"/>
    <property type="match status" value="1"/>
</dbReference>
<dbReference type="GO" id="GO:0005886">
    <property type="term" value="C:plasma membrane"/>
    <property type="evidence" value="ECO:0007669"/>
    <property type="project" value="TreeGrafter"/>
</dbReference>
<organism evidence="17 18">
    <name type="scientific">Cryptotermes secundus</name>
    <dbReference type="NCBI Taxonomy" id="105785"/>
    <lineage>
        <taxon>Eukaryota</taxon>
        <taxon>Metazoa</taxon>
        <taxon>Ecdysozoa</taxon>
        <taxon>Arthropoda</taxon>
        <taxon>Hexapoda</taxon>
        <taxon>Insecta</taxon>
        <taxon>Pterygota</taxon>
        <taxon>Neoptera</taxon>
        <taxon>Polyneoptera</taxon>
        <taxon>Dictyoptera</taxon>
        <taxon>Blattodea</taxon>
        <taxon>Blattoidea</taxon>
        <taxon>Termitoidae</taxon>
        <taxon>Kalotermitidae</taxon>
        <taxon>Cryptotermitinae</taxon>
        <taxon>Cryptotermes</taxon>
    </lineage>
</organism>
<evidence type="ECO:0000256" key="5">
    <source>
        <dbReference type="ARBA" id="ARBA00022847"/>
    </source>
</evidence>
<name>A0A2J7R8J6_9NEOP</name>
<evidence type="ECO:0000256" key="2">
    <source>
        <dbReference type="ARBA" id="ARBA00006459"/>
    </source>
</evidence>
<dbReference type="GO" id="GO:0046872">
    <property type="term" value="F:metal ion binding"/>
    <property type="evidence" value="ECO:0007669"/>
    <property type="project" value="UniProtKB-KW"/>
</dbReference>
<keyword evidence="9" id="KW-0406">Ion transport</keyword>
<dbReference type="GO" id="GO:0089718">
    <property type="term" value="P:amino acid import across plasma membrane"/>
    <property type="evidence" value="ECO:0007669"/>
    <property type="project" value="TreeGrafter"/>
</dbReference>